<gene>
    <name evidence="2" type="ORF">RND71_018180</name>
</gene>
<protein>
    <submittedName>
        <fullName evidence="2">Uncharacterized protein</fullName>
    </submittedName>
</protein>
<dbReference type="AlphaFoldDB" id="A0AAE1S267"/>
<feature type="region of interest" description="Disordered" evidence="1">
    <location>
        <begin position="77"/>
        <end position="97"/>
    </location>
</feature>
<accession>A0AAE1S267</accession>
<comment type="caution">
    <text evidence="2">The sequence shown here is derived from an EMBL/GenBank/DDBJ whole genome shotgun (WGS) entry which is preliminary data.</text>
</comment>
<sequence length="97" mass="10604">MERDEVMHSEEIPPSKSETLALVSGGKISFQSSSLVFLGSEIFVENASRKEVAEASDTGFASPLMMNLVRGKELMHESNNKSMESIPDIVDVEPDSD</sequence>
<evidence type="ECO:0000256" key="1">
    <source>
        <dbReference type="SAM" id="MobiDB-lite"/>
    </source>
</evidence>
<proteinExistence type="predicted"/>
<dbReference type="EMBL" id="JAVYJV010000009">
    <property type="protein sequence ID" value="KAK4362939.1"/>
    <property type="molecule type" value="Genomic_DNA"/>
</dbReference>
<dbReference type="Proteomes" id="UP001291623">
    <property type="component" value="Unassembled WGS sequence"/>
</dbReference>
<reference evidence="2" key="1">
    <citation type="submission" date="2023-12" db="EMBL/GenBank/DDBJ databases">
        <title>Genome assembly of Anisodus tanguticus.</title>
        <authorList>
            <person name="Wang Y.-J."/>
        </authorList>
    </citation>
    <scope>NUCLEOTIDE SEQUENCE</scope>
    <source>
        <strain evidence="2">KB-2021</strain>
        <tissue evidence="2">Leaf</tissue>
    </source>
</reference>
<name>A0AAE1S267_9SOLA</name>
<evidence type="ECO:0000313" key="3">
    <source>
        <dbReference type="Proteomes" id="UP001291623"/>
    </source>
</evidence>
<evidence type="ECO:0000313" key="2">
    <source>
        <dbReference type="EMBL" id="KAK4362939.1"/>
    </source>
</evidence>
<keyword evidence="3" id="KW-1185">Reference proteome</keyword>
<organism evidence="2 3">
    <name type="scientific">Anisodus tanguticus</name>
    <dbReference type="NCBI Taxonomy" id="243964"/>
    <lineage>
        <taxon>Eukaryota</taxon>
        <taxon>Viridiplantae</taxon>
        <taxon>Streptophyta</taxon>
        <taxon>Embryophyta</taxon>
        <taxon>Tracheophyta</taxon>
        <taxon>Spermatophyta</taxon>
        <taxon>Magnoliopsida</taxon>
        <taxon>eudicotyledons</taxon>
        <taxon>Gunneridae</taxon>
        <taxon>Pentapetalae</taxon>
        <taxon>asterids</taxon>
        <taxon>lamiids</taxon>
        <taxon>Solanales</taxon>
        <taxon>Solanaceae</taxon>
        <taxon>Solanoideae</taxon>
        <taxon>Hyoscyameae</taxon>
        <taxon>Anisodus</taxon>
    </lineage>
</organism>